<evidence type="ECO:0008006" key="4">
    <source>
        <dbReference type="Google" id="ProtNLM"/>
    </source>
</evidence>
<dbReference type="EMBL" id="CP042218">
    <property type="protein sequence ID" value="QDW65938.1"/>
    <property type="molecule type" value="Genomic_DNA"/>
</dbReference>
<gene>
    <name evidence="2" type="ORF">FPZ22_02710</name>
</gene>
<feature type="region of interest" description="Disordered" evidence="1">
    <location>
        <begin position="177"/>
        <end position="196"/>
    </location>
</feature>
<evidence type="ECO:0000256" key="1">
    <source>
        <dbReference type="SAM" id="MobiDB-lite"/>
    </source>
</evidence>
<dbReference type="InterPro" id="IPR029058">
    <property type="entry name" value="AB_hydrolase_fold"/>
</dbReference>
<dbReference type="Proteomes" id="UP000316584">
    <property type="component" value="Chromosome"/>
</dbReference>
<evidence type="ECO:0000313" key="2">
    <source>
        <dbReference type="EMBL" id="QDW65938.1"/>
    </source>
</evidence>
<dbReference type="OrthoDB" id="249225at2"/>
<dbReference type="Gene3D" id="3.40.50.1820">
    <property type="entry name" value="alpha/beta hydrolase"/>
    <property type="match status" value="1"/>
</dbReference>
<dbReference type="KEGG" id="lug:FPZ22_02710"/>
<organism evidence="2 3">
    <name type="scientific">Luteimonas granuli</name>
    <dbReference type="NCBI Taxonomy" id="1176533"/>
    <lineage>
        <taxon>Bacteria</taxon>
        <taxon>Pseudomonadati</taxon>
        <taxon>Pseudomonadota</taxon>
        <taxon>Gammaproteobacteria</taxon>
        <taxon>Lysobacterales</taxon>
        <taxon>Lysobacteraceae</taxon>
        <taxon>Luteimonas</taxon>
    </lineage>
</organism>
<keyword evidence="3" id="KW-1185">Reference proteome</keyword>
<dbReference type="RefSeq" id="WP_144890017.1">
    <property type="nucleotide sequence ID" value="NZ_CP042218.1"/>
</dbReference>
<dbReference type="SUPFAM" id="SSF53474">
    <property type="entry name" value="alpha/beta-Hydrolases"/>
    <property type="match status" value="1"/>
</dbReference>
<dbReference type="AlphaFoldDB" id="A0A518N202"/>
<accession>A0A518N202</accession>
<reference evidence="2 3" key="1">
    <citation type="submission" date="2019-07" db="EMBL/GenBank/DDBJ databases">
        <title>Full genome sequence of Luteimonas sp. Gr-4.</title>
        <authorList>
            <person name="Im W.-T."/>
        </authorList>
    </citation>
    <scope>NUCLEOTIDE SEQUENCE [LARGE SCALE GENOMIC DNA]</scope>
    <source>
        <strain evidence="2 3">Gr-4</strain>
    </source>
</reference>
<proteinExistence type="predicted"/>
<name>A0A518N202_9GAMM</name>
<evidence type="ECO:0000313" key="3">
    <source>
        <dbReference type="Proteomes" id="UP000316584"/>
    </source>
</evidence>
<sequence length="285" mass="30146">MTTSVLAARAADRPGVVAAGIGDWEPFWLGSPPRTLYAALHPAPGIHSTGVVLVPPLLDELPRSRRFITEVAGELAGMGLPSLRFDFHGTGDSSGRGDEFDFDSMRADLDLAVAELRARTGVARLVLLAWRGAALAVGAWRSCGGMADLVVLWEPVCDGAAWLRELVDADVEARKVLPPPRPGVPRTGGPDDGQLMGYRASPRLRMQLARARLDPDLAGGDVPVWAILRPDGGDAPIAATRSWSLPESAPKFAGGVSMDATLFLTPPMRGFVRELGAALCAGAWT</sequence>
<protein>
    <recommendedName>
        <fullName evidence="4">Serine aminopeptidase S33 domain-containing protein</fullName>
    </recommendedName>
</protein>